<dbReference type="PANTHER" id="PTHR11941">
    <property type="entry name" value="ENOYL-COA HYDRATASE-RELATED"/>
    <property type="match status" value="1"/>
</dbReference>
<dbReference type="PROSITE" id="PS00166">
    <property type="entry name" value="ENOYL_COA_HYDRATASE"/>
    <property type="match status" value="1"/>
</dbReference>
<dbReference type="InterPro" id="IPR001753">
    <property type="entry name" value="Enoyl-CoA_hydra/iso"/>
</dbReference>
<protein>
    <submittedName>
        <fullName evidence="4">Putative enoyl-CoA hydratase echA12</fullName>
        <ecNumber evidence="4">4.2.1.17</ecNumber>
    </submittedName>
</protein>
<dbReference type="InterPro" id="IPR029045">
    <property type="entry name" value="ClpP/crotonase-like_dom_sf"/>
</dbReference>
<dbReference type="GO" id="GO:0004300">
    <property type="term" value="F:enoyl-CoA hydratase activity"/>
    <property type="evidence" value="ECO:0007669"/>
    <property type="project" value="UniProtKB-EC"/>
</dbReference>
<name>A0A5S9NS39_9GAMM</name>
<keyword evidence="2 4" id="KW-0456">Lyase</keyword>
<gene>
    <name evidence="4" type="ORF">IHBHHGIJ_02460</name>
    <name evidence="5" type="ORF">KFEGEMFD_02647</name>
</gene>
<evidence type="ECO:0000313" key="5">
    <source>
        <dbReference type="EMBL" id="CAA0111207.1"/>
    </source>
</evidence>
<organism evidence="4 6">
    <name type="scientific">Zhongshania aliphaticivorans</name>
    <dbReference type="NCBI Taxonomy" id="1470434"/>
    <lineage>
        <taxon>Bacteria</taxon>
        <taxon>Pseudomonadati</taxon>
        <taxon>Pseudomonadota</taxon>
        <taxon>Gammaproteobacteria</taxon>
        <taxon>Cellvibrionales</taxon>
        <taxon>Spongiibacteraceae</taxon>
        <taxon>Zhongshania</taxon>
    </lineage>
</organism>
<dbReference type="Pfam" id="PF00378">
    <property type="entry name" value="ECH_1"/>
    <property type="match status" value="1"/>
</dbReference>
<evidence type="ECO:0000313" key="4">
    <source>
        <dbReference type="EMBL" id="CAA0093364.1"/>
    </source>
</evidence>
<dbReference type="EMBL" id="CACSIK010000001">
    <property type="protein sequence ID" value="CAA0093364.1"/>
    <property type="molecule type" value="Genomic_DNA"/>
</dbReference>
<evidence type="ECO:0000256" key="2">
    <source>
        <dbReference type="ARBA" id="ARBA00023239"/>
    </source>
</evidence>
<dbReference type="AlphaFoldDB" id="A0A5S9NS39"/>
<evidence type="ECO:0000256" key="1">
    <source>
        <dbReference type="ARBA" id="ARBA00005254"/>
    </source>
</evidence>
<dbReference type="Proteomes" id="UP000439591">
    <property type="component" value="Unassembled WGS sequence"/>
</dbReference>
<evidence type="ECO:0000313" key="6">
    <source>
        <dbReference type="Proteomes" id="UP000435877"/>
    </source>
</evidence>
<dbReference type="PANTHER" id="PTHR11941:SF130">
    <property type="entry name" value="ENOYL-COA HYDRATASE ECHA12-RELATED"/>
    <property type="match status" value="1"/>
</dbReference>
<evidence type="ECO:0000256" key="3">
    <source>
        <dbReference type="RuleBase" id="RU003707"/>
    </source>
</evidence>
<dbReference type="OrthoDB" id="9807606at2"/>
<dbReference type="GO" id="GO:0006635">
    <property type="term" value="P:fatty acid beta-oxidation"/>
    <property type="evidence" value="ECO:0007669"/>
    <property type="project" value="TreeGrafter"/>
</dbReference>
<dbReference type="RefSeq" id="WP_159268998.1">
    <property type="nucleotide sequence ID" value="NZ_CACSIK010000001.1"/>
</dbReference>
<reference evidence="6 7" key="1">
    <citation type="submission" date="2019-11" db="EMBL/GenBank/DDBJ databases">
        <authorList>
            <person name="Holert J."/>
        </authorList>
    </citation>
    <scope>NUCLEOTIDE SEQUENCE [LARGE SCALE GENOMIC DNA]</scope>
    <source>
        <strain evidence="5">BC3_2A</strain>
        <strain evidence="4">SB11_1A</strain>
    </source>
</reference>
<keyword evidence="6" id="KW-1185">Reference proteome</keyword>
<proteinExistence type="inferred from homology"/>
<dbReference type="EC" id="4.2.1.17" evidence="4"/>
<dbReference type="InterPro" id="IPR014748">
    <property type="entry name" value="Enoyl-CoA_hydra_C"/>
</dbReference>
<dbReference type="SUPFAM" id="SSF52096">
    <property type="entry name" value="ClpP/crotonase"/>
    <property type="match status" value="1"/>
</dbReference>
<dbReference type="Proteomes" id="UP000435877">
    <property type="component" value="Unassembled WGS sequence"/>
</dbReference>
<evidence type="ECO:0000313" key="7">
    <source>
        <dbReference type="Proteomes" id="UP000439591"/>
    </source>
</evidence>
<sequence>MNEFEPQATPYETILVTQEQDMEVVTLNRPKALNSMNPLMMLELQHYFASLRYRQEVRVVLLKSEGKHFCAGLDISPEFAVDISSGSEGMRIQNRVAEIIKLMRACPQPIIAMIQGAACGGGFSLALAADVRIAEPQTKMNTAFTQVGFSACDVGSSYFLTRMLGTSVASELMLTGRYLLADRALSLGFVSAVVEKDQMENEARAIAADMLKVSPMGLRLTKDGINVNVDAGSLSAAISLEDRQQILCGLSDDHHEALAAFREKRTPDYSDK</sequence>
<dbReference type="Gene3D" id="3.90.226.10">
    <property type="entry name" value="2-enoyl-CoA Hydratase, Chain A, domain 1"/>
    <property type="match status" value="1"/>
</dbReference>
<dbReference type="InterPro" id="IPR018376">
    <property type="entry name" value="Enoyl-CoA_hyd/isom_CS"/>
</dbReference>
<dbReference type="Gene3D" id="1.10.12.10">
    <property type="entry name" value="Lyase 2-enoyl-coa Hydratase, Chain A, domain 2"/>
    <property type="match status" value="1"/>
</dbReference>
<comment type="similarity">
    <text evidence="1 3">Belongs to the enoyl-CoA hydratase/isomerase family.</text>
</comment>
<accession>A0A5S9NS39</accession>
<dbReference type="EMBL" id="CACSIM010000004">
    <property type="protein sequence ID" value="CAA0111207.1"/>
    <property type="molecule type" value="Genomic_DNA"/>
</dbReference>
<dbReference type="CDD" id="cd06558">
    <property type="entry name" value="crotonase-like"/>
    <property type="match status" value="1"/>
</dbReference>